<dbReference type="GO" id="GO:0000036">
    <property type="term" value="F:acyl carrier activity"/>
    <property type="evidence" value="ECO:0007669"/>
    <property type="project" value="TreeGrafter"/>
</dbReference>
<keyword evidence="2" id="KW-0444">Lipid biosynthesis</keyword>
<keyword evidence="3" id="KW-0378">Hydrolase</keyword>
<dbReference type="InterPro" id="IPR002864">
    <property type="entry name" value="Acyl-ACP_thioesterase_NHD"/>
</dbReference>
<dbReference type="InterPro" id="IPR045023">
    <property type="entry name" value="FATA/B"/>
</dbReference>
<keyword evidence="5" id="KW-0809">Transit peptide</keyword>
<dbReference type="RefSeq" id="WP_090409744.1">
    <property type="nucleotide sequence ID" value="NZ_FNDQ01000019.1"/>
</dbReference>
<dbReference type="EMBL" id="FNDQ01000019">
    <property type="protein sequence ID" value="SDH85129.1"/>
    <property type="molecule type" value="Genomic_DNA"/>
</dbReference>
<dbReference type="InterPro" id="IPR049427">
    <property type="entry name" value="Acyl-ACP_TE_C"/>
</dbReference>
<comment type="similarity">
    <text evidence="1">Belongs to the acyl-ACP thioesterase family.</text>
</comment>
<evidence type="ECO:0000256" key="5">
    <source>
        <dbReference type="ARBA" id="ARBA00022946"/>
    </source>
</evidence>
<protein>
    <submittedName>
        <fullName evidence="10">Acyl-ACP thioesterase</fullName>
    </submittedName>
</protein>
<evidence type="ECO:0000256" key="3">
    <source>
        <dbReference type="ARBA" id="ARBA00022801"/>
    </source>
</evidence>
<organism evidence="10 11">
    <name type="scientific">Myroides phaeus</name>
    <dbReference type="NCBI Taxonomy" id="702745"/>
    <lineage>
        <taxon>Bacteria</taxon>
        <taxon>Pseudomonadati</taxon>
        <taxon>Bacteroidota</taxon>
        <taxon>Flavobacteriia</taxon>
        <taxon>Flavobacteriales</taxon>
        <taxon>Flavobacteriaceae</taxon>
        <taxon>Myroides</taxon>
    </lineage>
</organism>
<dbReference type="Pfam" id="PF20791">
    <property type="entry name" value="Acyl-ACP_TE_C"/>
    <property type="match status" value="1"/>
</dbReference>
<evidence type="ECO:0000313" key="10">
    <source>
        <dbReference type="EMBL" id="SDH85129.1"/>
    </source>
</evidence>
<feature type="domain" description="Acyl-ACP thioesterase N-terminal hotdog" evidence="8">
    <location>
        <begin position="10"/>
        <end position="128"/>
    </location>
</feature>
<evidence type="ECO:0000256" key="2">
    <source>
        <dbReference type="ARBA" id="ARBA00022516"/>
    </source>
</evidence>
<accession>A0A1G8FSL2</accession>
<evidence type="ECO:0000256" key="6">
    <source>
        <dbReference type="ARBA" id="ARBA00023098"/>
    </source>
</evidence>
<keyword evidence="6" id="KW-0443">Lipid metabolism</keyword>
<dbReference type="SUPFAM" id="SSF54637">
    <property type="entry name" value="Thioesterase/thiol ester dehydrase-isomerase"/>
    <property type="match status" value="2"/>
</dbReference>
<dbReference type="CDD" id="cd00586">
    <property type="entry name" value="4HBT"/>
    <property type="match status" value="1"/>
</dbReference>
<dbReference type="Gene3D" id="3.10.129.10">
    <property type="entry name" value="Hotdog Thioesterase"/>
    <property type="match status" value="2"/>
</dbReference>
<evidence type="ECO:0000256" key="1">
    <source>
        <dbReference type="ARBA" id="ARBA00006500"/>
    </source>
</evidence>
<reference evidence="11" key="1">
    <citation type="submission" date="2016-10" db="EMBL/GenBank/DDBJ databases">
        <authorList>
            <person name="Varghese N."/>
            <person name="Submissions S."/>
        </authorList>
    </citation>
    <scope>NUCLEOTIDE SEQUENCE [LARGE SCALE GENOMIC DNA]</scope>
    <source>
        <strain evidence="11">DSM 23313</strain>
    </source>
</reference>
<dbReference type="GO" id="GO:0016297">
    <property type="term" value="F:fatty acyl-[ACP] hydrolase activity"/>
    <property type="evidence" value="ECO:0007669"/>
    <property type="project" value="InterPro"/>
</dbReference>
<dbReference type="PANTHER" id="PTHR31727:SF6">
    <property type="entry name" value="OLEOYL-ACYL CARRIER PROTEIN THIOESTERASE 1, CHLOROPLASTIC"/>
    <property type="match status" value="1"/>
</dbReference>
<sequence length="245" mass="28799">MPIAPTFTSIYEQRFIVDYFDCDTEGNLNIVDFCKLIQIASAQHSVLGGISFWDLQTVNQAWVVNKFRVEITRVPKWQEEIRVVTWIEKLDGIRSVRNFEVFIEDEKVAGASSLWVILNTVRRRPEMMTLPHDHFIKYTDKKSIDGEFVKYAKPEALDKLVDSQVQYSDLDMVNHVTNIKYLEWIVDAVKMNDIHIDSIKVVDMVFQKELRFKEEYSVFKSKEGNSNHYMIKNKEDQISFQCIIE</sequence>
<keyword evidence="11" id="KW-1185">Reference proteome</keyword>
<dbReference type="InterPro" id="IPR029069">
    <property type="entry name" value="HotDog_dom_sf"/>
</dbReference>
<keyword evidence="7" id="KW-0275">Fatty acid biosynthesis</keyword>
<evidence type="ECO:0000256" key="7">
    <source>
        <dbReference type="ARBA" id="ARBA00023160"/>
    </source>
</evidence>
<feature type="domain" description="Acyl-ACP thioesterase-like C-terminal" evidence="9">
    <location>
        <begin position="162"/>
        <end position="243"/>
    </location>
</feature>
<evidence type="ECO:0000313" key="11">
    <source>
        <dbReference type="Proteomes" id="UP000243588"/>
    </source>
</evidence>
<keyword evidence="4" id="KW-0276">Fatty acid metabolism</keyword>
<dbReference type="Proteomes" id="UP000243588">
    <property type="component" value="Unassembled WGS sequence"/>
</dbReference>
<dbReference type="Pfam" id="PF01643">
    <property type="entry name" value="Acyl-ACP_TE"/>
    <property type="match status" value="1"/>
</dbReference>
<dbReference type="AlphaFoldDB" id="A0A1G8FSL2"/>
<gene>
    <name evidence="10" type="ORF">SAMN05421818_1193</name>
</gene>
<proteinExistence type="inferred from homology"/>
<evidence type="ECO:0000259" key="8">
    <source>
        <dbReference type="Pfam" id="PF01643"/>
    </source>
</evidence>
<dbReference type="PANTHER" id="PTHR31727">
    <property type="entry name" value="OLEOYL-ACYL CARRIER PROTEIN THIOESTERASE 1, CHLOROPLASTIC"/>
    <property type="match status" value="1"/>
</dbReference>
<evidence type="ECO:0000256" key="4">
    <source>
        <dbReference type="ARBA" id="ARBA00022832"/>
    </source>
</evidence>
<evidence type="ECO:0000259" key="9">
    <source>
        <dbReference type="Pfam" id="PF20791"/>
    </source>
</evidence>
<name>A0A1G8FSL2_9FLAO</name>
<dbReference type="STRING" id="702745.SAMN05421818_1193"/>